<feature type="transmembrane region" description="Helical" evidence="1">
    <location>
        <begin position="60"/>
        <end position="82"/>
    </location>
</feature>
<feature type="transmembrane region" description="Helical" evidence="1">
    <location>
        <begin position="89"/>
        <end position="109"/>
    </location>
</feature>
<dbReference type="PANTHER" id="PTHR36834">
    <property type="entry name" value="MEMBRANE PROTEIN-RELATED"/>
    <property type="match status" value="1"/>
</dbReference>
<keyword evidence="1" id="KW-0812">Transmembrane</keyword>
<comment type="caution">
    <text evidence="3">The sequence shown here is derived from an EMBL/GenBank/DDBJ whole genome shotgun (WGS) entry which is preliminary data.</text>
</comment>
<feature type="domain" description="VanZ-like" evidence="2">
    <location>
        <begin position="13"/>
        <end position="137"/>
    </location>
</feature>
<evidence type="ECO:0000313" key="3">
    <source>
        <dbReference type="EMBL" id="MCH1627267.1"/>
    </source>
</evidence>
<proteinExistence type="predicted"/>
<keyword evidence="1" id="KW-1133">Transmembrane helix</keyword>
<dbReference type="Pfam" id="PF04892">
    <property type="entry name" value="VanZ"/>
    <property type="match status" value="1"/>
</dbReference>
<dbReference type="AlphaFoldDB" id="A0AAW5EBC3"/>
<dbReference type="InterPro" id="IPR006976">
    <property type="entry name" value="VanZ-like"/>
</dbReference>
<dbReference type="RefSeq" id="WP_240257187.1">
    <property type="nucleotide sequence ID" value="NZ_JAKTTI010000037.1"/>
</dbReference>
<evidence type="ECO:0000313" key="4">
    <source>
        <dbReference type="Proteomes" id="UP001431131"/>
    </source>
</evidence>
<organism evidence="3 4">
    <name type="scientific">Fredinandcohnia quinoae</name>
    <dbReference type="NCBI Taxonomy" id="2918902"/>
    <lineage>
        <taxon>Bacteria</taxon>
        <taxon>Bacillati</taxon>
        <taxon>Bacillota</taxon>
        <taxon>Bacilli</taxon>
        <taxon>Bacillales</taxon>
        <taxon>Bacillaceae</taxon>
        <taxon>Fredinandcohnia</taxon>
    </lineage>
</organism>
<dbReference type="PANTHER" id="PTHR36834:SF1">
    <property type="entry name" value="INTEGRAL MEMBRANE PROTEIN"/>
    <property type="match status" value="1"/>
</dbReference>
<gene>
    <name evidence="3" type="ORF">MJG50_18185</name>
</gene>
<protein>
    <submittedName>
        <fullName evidence="3">VanZ family protein</fullName>
    </submittedName>
</protein>
<evidence type="ECO:0000259" key="2">
    <source>
        <dbReference type="Pfam" id="PF04892"/>
    </source>
</evidence>
<name>A0AAW5EBC3_9BACI</name>
<reference evidence="3" key="1">
    <citation type="submission" date="2022-02" db="EMBL/GenBank/DDBJ databases">
        <title>Fredinandcohnia quinoae sp. nov. isolated from Chenopodium quinoa seeds.</title>
        <authorList>
            <person name="Saati-Santamaria Z."/>
            <person name="Flores-Felix J.D."/>
            <person name="Igual J.M."/>
            <person name="Velazquez E."/>
            <person name="Garcia-Fraile P."/>
            <person name="Martinez-Molina E."/>
        </authorList>
    </citation>
    <scope>NUCLEOTIDE SEQUENCE</scope>
    <source>
        <strain evidence="3">SECRCQ15</strain>
    </source>
</reference>
<feature type="transmembrane region" description="Helical" evidence="1">
    <location>
        <begin position="7"/>
        <end position="28"/>
    </location>
</feature>
<dbReference type="EMBL" id="JAKTTI010000037">
    <property type="protein sequence ID" value="MCH1627267.1"/>
    <property type="molecule type" value="Genomic_DNA"/>
</dbReference>
<keyword evidence="4" id="KW-1185">Reference proteome</keyword>
<dbReference type="Proteomes" id="UP001431131">
    <property type="component" value="Unassembled WGS sequence"/>
</dbReference>
<accession>A0AAW5EBC3</accession>
<dbReference type="InterPro" id="IPR053150">
    <property type="entry name" value="Teicoplanin_resist-assoc"/>
</dbReference>
<evidence type="ECO:0000256" key="1">
    <source>
        <dbReference type="SAM" id="Phobius"/>
    </source>
</evidence>
<keyword evidence="1" id="KW-0472">Membrane</keyword>
<feature type="transmembrane region" description="Helical" evidence="1">
    <location>
        <begin position="121"/>
        <end position="138"/>
    </location>
</feature>
<sequence>MLQVKKLLVGLAFTIYFFVLIYWMFFGFSRTPHENFMYNLVPFSTIQNYFTYYDHFPLKIWIVNIAGNIGVFVPFGILLPLLFSKLTNVIRFTFTFLVGIITLETFQLISKLGSLDVDDVILNTVGALVGFFIFKLFIKR</sequence>